<proteinExistence type="predicted"/>
<accession>A0AAD3CS71</accession>
<feature type="region of interest" description="Disordered" evidence="4">
    <location>
        <begin position="105"/>
        <end position="124"/>
    </location>
</feature>
<dbReference type="GO" id="GO:0005829">
    <property type="term" value="C:cytosol"/>
    <property type="evidence" value="ECO:0007669"/>
    <property type="project" value="TreeGrafter"/>
</dbReference>
<dbReference type="PANTHER" id="PTHR10293:SF73">
    <property type="entry name" value="GLUTAREDOXIN-3"/>
    <property type="match status" value="1"/>
</dbReference>
<dbReference type="AlphaFoldDB" id="A0AAD3CS71"/>
<dbReference type="SUPFAM" id="SSF52833">
    <property type="entry name" value="Thioredoxin-like"/>
    <property type="match status" value="3"/>
</dbReference>
<keyword evidence="8" id="KW-1185">Reference proteome</keyword>
<evidence type="ECO:0000259" key="6">
    <source>
        <dbReference type="Pfam" id="PF00462"/>
    </source>
</evidence>
<evidence type="ECO:0000259" key="5">
    <source>
        <dbReference type="Pfam" id="PF00085"/>
    </source>
</evidence>
<dbReference type="InterPro" id="IPR004480">
    <property type="entry name" value="Monothiol_GRX-rel"/>
</dbReference>
<dbReference type="InterPro" id="IPR036249">
    <property type="entry name" value="Thioredoxin-like_sf"/>
</dbReference>
<dbReference type="GO" id="GO:0046872">
    <property type="term" value="F:metal ion binding"/>
    <property type="evidence" value="ECO:0007669"/>
    <property type="project" value="UniProtKB-KW"/>
</dbReference>
<dbReference type="Proteomes" id="UP001054902">
    <property type="component" value="Unassembled WGS sequence"/>
</dbReference>
<dbReference type="PROSITE" id="PS51354">
    <property type="entry name" value="GLUTAREDOXIN_2"/>
    <property type="match status" value="2"/>
</dbReference>
<feature type="domain" description="Thioredoxin" evidence="5">
    <location>
        <begin position="12"/>
        <end position="99"/>
    </location>
</feature>
<feature type="domain" description="Glutaredoxin" evidence="6">
    <location>
        <begin position="253"/>
        <end position="317"/>
    </location>
</feature>
<dbReference type="CDD" id="cd03028">
    <property type="entry name" value="GRX_PICOT_like"/>
    <property type="match status" value="2"/>
</dbReference>
<evidence type="ECO:0000313" key="7">
    <source>
        <dbReference type="EMBL" id="GFH51221.1"/>
    </source>
</evidence>
<evidence type="ECO:0000256" key="4">
    <source>
        <dbReference type="SAM" id="MobiDB-lite"/>
    </source>
</evidence>
<dbReference type="GO" id="GO:0006879">
    <property type="term" value="P:intracellular iron ion homeostasis"/>
    <property type="evidence" value="ECO:0007669"/>
    <property type="project" value="TreeGrafter"/>
</dbReference>
<keyword evidence="3" id="KW-0411">Iron-sulfur</keyword>
<dbReference type="InterPro" id="IPR033658">
    <property type="entry name" value="GRX_PICOT-like"/>
</dbReference>
<dbReference type="Gene3D" id="3.40.30.10">
    <property type="entry name" value="Glutaredoxin"/>
    <property type="match status" value="3"/>
</dbReference>
<feature type="domain" description="Glutaredoxin" evidence="6">
    <location>
        <begin position="142"/>
        <end position="206"/>
    </location>
</feature>
<dbReference type="GO" id="GO:0005634">
    <property type="term" value="C:nucleus"/>
    <property type="evidence" value="ECO:0007669"/>
    <property type="project" value="TreeGrafter"/>
</dbReference>
<organism evidence="7 8">
    <name type="scientific">Chaetoceros tenuissimus</name>
    <dbReference type="NCBI Taxonomy" id="426638"/>
    <lineage>
        <taxon>Eukaryota</taxon>
        <taxon>Sar</taxon>
        <taxon>Stramenopiles</taxon>
        <taxon>Ochrophyta</taxon>
        <taxon>Bacillariophyta</taxon>
        <taxon>Coscinodiscophyceae</taxon>
        <taxon>Chaetocerotophycidae</taxon>
        <taxon>Chaetocerotales</taxon>
        <taxon>Chaetocerotaceae</taxon>
        <taxon>Chaetoceros</taxon>
    </lineage>
</organism>
<dbReference type="FunFam" id="3.40.30.10:FF:000012">
    <property type="entry name" value="Monothiol glutaredoxin"/>
    <property type="match status" value="2"/>
</dbReference>
<evidence type="ECO:0000256" key="3">
    <source>
        <dbReference type="ARBA" id="ARBA00023014"/>
    </source>
</evidence>
<evidence type="ECO:0000256" key="2">
    <source>
        <dbReference type="ARBA" id="ARBA00023004"/>
    </source>
</evidence>
<comment type="caution">
    <text evidence="7">The sequence shown here is derived from an EMBL/GenBank/DDBJ whole genome shotgun (WGS) entry which is preliminary data.</text>
</comment>
<evidence type="ECO:0000313" key="8">
    <source>
        <dbReference type="Proteomes" id="UP001054902"/>
    </source>
</evidence>
<dbReference type="InterPro" id="IPR013766">
    <property type="entry name" value="Thioredoxin_domain"/>
</dbReference>
<dbReference type="Pfam" id="PF00462">
    <property type="entry name" value="Glutaredoxin"/>
    <property type="match status" value="2"/>
</dbReference>
<dbReference type="GO" id="GO:0051536">
    <property type="term" value="F:iron-sulfur cluster binding"/>
    <property type="evidence" value="ECO:0007669"/>
    <property type="project" value="UniProtKB-KW"/>
</dbReference>
<name>A0AAD3CS71_9STRA</name>
<dbReference type="PANTHER" id="PTHR10293">
    <property type="entry name" value="GLUTAREDOXIN FAMILY MEMBER"/>
    <property type="match status" value="1"/>
</dbReference>
<reference evidence="7 8" key="1">
    <citation type="journal article" date="2021" name="Sci. Rep.">
        <title>The genome of the diatom Chaetoceros tenuissimus carries an ancient integrated fragment of an extant virus.</title>
        <authorList>
            <person name="Hongo Y."/>
            <person name="Kimura K."/>
            <person name="Takaki Y."/>
            <person name="Yoshida Y."/>
            <person name="Baba S."/>
            <person name="Kobayashi G."/>
            <person name="Nagasaki K."/>
            <person name="Hano T."/>
            <person name="Tomaru Y."/>
        </authorList>
    </citation>
    <scope>NUCLEOTIDE SEQUENCE [LARGE SCALE GENOMIC DNA]</scope>
    <source>
        <strain evidence="7 8">NIES-3715</strain>
    </source>
</reference>
<dbReference type="Pfam" id="PF00085">
    <property type="entry name" value="Thioredoxin"/>
    <property type="match status" value="1"/>
</dbReference>
<sequence length="338" mass="37008">MSVEELKSSPPSDKKCVLFFWSSWHEATAPGGSTSSLLETLASSIPDISFFRVEAEAEADLSSKYNVTMVPSFVLLNNGSIVETIEGADDVAKLTQAVSALRNASGGQVSSSETGATADTTEESAEEILNKRLKALISSSQVMLFMKGNPTAPRCGFSRQAVELLTNANIAFGTFDILSDEDVRQGLKKYSDWPTYPQLYVNGELVGGLDIMKEMAEDGDLAEQLDVTKTDEAAVAVKTLDDRLKELINRDKVMLFMKGLPSQPRCGFSRQIVEILNEQGISFDAFDILSDEEVRQGLKKFSDWPTYPQLYIDGDLVGGLDIVKELVETDELKEMVEG</sequence>
<dbReference type="NCBIfam" id="TIGR00365">
    <property type="entry name" value="Grx4 family monothiol glutaredoxin"/>
    <property type="match status" value="2"/>
</dbReference>
<evidence type="ECO:0000256" key="1">
    <source>
        <dbReference type="ARBA" id="ARBA00022723"/>
    </source>
</evidence>
<evidence type="ECO:0008006" key="9">
    <source>
        <dbReference type="Google" id="ProtNLM"/>
    </source>
</evidence>
<gene>
    <name evidence="7" type="ORF">CTEN210_07697</name>
</gene>
<keyword evidence="1" id="KW-0479">Metal-binding</keyword>
<dbReference type="EMBL" id="BLLK01000045">
    <property type="protein sequence ID" value="GFH51221.1"/>
    <property type="molecule type" value="Genomic_DNA"/>
</dbReference>
<feature type="compositionally biased region" description="Low complexity" evidence="4">
    <location>
        <begin position="110"/>
        <end position="119"/>
    </location>
</feature>
<protein>
    <recommendedName>
        <fullName evidence="9">Glutaredoxin</fullName>
    </recommendedName>
</protein>
<keyword evidence="2" id="KW-0408">Iron</keyword>
<dbReference type="InterPro" id="IPR002109">
    <property type="entry name" value="Glutaredoxin"/>
</dbReference>